<proteinExistence type="predicted"/>
<dbReference type="PANTHER" id="PTHR37422">
    <property type="entry name" value="TEICHURONIC ACID BIOSYNTHESIS PROTEIN TUAE"/>
    <property type="match status" value="1"/>
</dbReference>
<reference evidence="9" key="1">
    <citation type="submission" date="2023-06" db="EMBL/GenBank/DDBJ databases">
        <authorList>
            <person name="Jiang Y."/>
            <person name="Liu Q."/>
        </authorList>
    </citation>
    <scope>NUCLEOTIDE SEQUENCE</scope>
    <source>
        <strain evidence="9">CGMCC 1.12090</strain>
    </source>
</reference>
<evidence type="ECO:0000256" key="3">
    <source>
        <dbReference type="ARBA" id="ARBA00022989"/>
    </source>
</evidence>
<name>A0ABT8RX83_9BURK</name>
<evidence type="ECO:0000259" key="8">
    <source>
        <dbReference type="Pfam" id="PF11846"/>
    </source>
</evidence>
<evidence type="ECO:0000313" key="9">
    <source>
        <dbReference type="EMBL" id="MDO1531251.1"/>
    </source>
</evidence>
<feature type="transmembrane region" description="Helical" evidence="6">
    <location>
        <begin position="83"/>
        <end position="100"/>
    </location>
</feature>
<dbReference type="InterPro" id="IPR021797">
    <property type="entry name" value="Wzy_C_2"/>
</dbReference>
<evidence type="ECO:0000256" key="1">
    <source>
        <dbReference type="ARBA" id="ARBA00004141"/>
    </source>
</evidence>
<keyword evidence="10" id="KW-1185">Reference proteome</keyword>
<evidence type="ECO:0000313" key="10">
    <source>
        <dbReference type="Proteomes" id="UP001169027"/>
    </source>
</evidence>
<evidence type="ECO:0000256" key="5">
    <source>
        <dbReference type="SAM" id="MobiDB-lite"/>
    </source>
</evidence>
<feature type="region of interest" description="Disordered" evidence="5">
    <location>
        <begin position="176"/>
        <end position="200"/>
    </location>
</feature>
<evidence type="ECO:0000259" key="7">
    <source>
        <dbReference type="Pfam" id="PF04932"/>
    </source>
</evidence>
<dbReference type="EMBL" id="JAUKVY010000002">
    <property type="protein sequence ID" value="MDO1531251.1"/>
    <property type="molecule type" value="Genomic_DNA"/>
</dbReference>
<dbReference type="Pfam" id="PF04932">
    <property type="entry name" value="Wzy_C"/>
    <property type="match status" value="1"/>
</dbReference>
<protein>
    <submittedName>
        <fullName evidence="9">Wzy polymerase domain-containing protein</fullName>
    </submittedName>
</protein>
<organism evidence="9 10">
    <name type="scientific">Variovorax ginsengisoli</name>
    <dbReference type="NCBI Taxonomy" id="363844"/>
    <lineage>
        <taxon>Bacteria</taxon>
        <taxon>Pseudomonadati</taxon>
        <taxon>Pseudomonadota</taxon>
        <taxon>Betaproteobacteria</taxon>
        <taxon>Burkholderiales</taxon>
        <taxon>Comamonadaceae</taxon>
        <taxon>Variovorax</taxon>
    </lineage>
</organism>
<dbReference type="InterPro" id="IPR051533">
    <property type="entry name" value="WaaL-like"/>
</dbReference>
<keyword evidence="3 6" id="KW-1133">Transmembrane helix</keyword>
<dbReference type="InterPro" id="IPR007016">
    <property type="entry name" value="O-antigen_ligase-rel_domated"/>
</dbReference>
<evidence type="ECO:0000256" key="2">
    <source>
        <dbReference type="ARBA" id="ARBA00022692"/>
    </source>
</evidence>
<sequence>MLWRNVIDLIALHPWAGWGWGELKFAHYSTLYAGPRFVEILDNAHNLPLHLAVELGIPAALLVCGGLGWLVRAARPWREVDPARLMAWGLLAVIVLHSLLEYPLWFGPFQLIFGLCLGFLWPAPAPAARRSPRVLPLAARAVPMACALALLAVVGYAAWDYTRTARSIWRATSGCRPTATTRSTRRSARCSSRHRSPSPG</sequence>
<feature type="transmembrane region" description="Helical" evidence="6">
    <location>
        <begin position="51"/>
        <end position="71"/>
    </location>
</feature>
<dbReference type="Proteomes" id="UP001169027">
    <property type="component" value="Unassembled WGS sequence"/>
</dbReference>
<comment type="caution">
    <text evidence="9">The sequence shown here is derived from an EMBL/GenBank/DDBJ whole genome shotgun (WGS) entry which is preliminary data.</text>
</comment>
<feature type="domain" description="O-antigen ligase-related" evidence="7">
    <location>
        <begin position="2"/>
        <end position="63"/>
    </location>
</feature>
<dbReference type="PANTHER" id="PTHR37422:SF21">
    <property type="entry name" value="EXOQ-LIKE PROTEIN"/>
    <property type="match status" value="1"/>
</dbReference>
<comment type="subcellular location">
    <subcellularLocation>
        <location evidence="1">Membrane</location>
        <topology evidence="1">Multi-pass membrane protein</topology>
    </subcellularLocation>
</comment>
<accession>A0ABT8RX83</accession>
<feature type="domain" description="Virulence factor membrane-bound polymerase C-terminal" evidence="8">
    <location>
        <begin position="86"/>
        <end position="166"/>
    </location>
</feature>
<evidence type="ECO:0000256" key="6">
    <source>
        <dbReference type="SAM" id="Phobius"/>
    </source>
</evidence>
<keyword evidence="4 6" id="KW-0472">Membrane</keyword>
<gene>
    <name evidence="9" type="ORF">Q2T77_03035</name>
</gene>
<evidence type="ECO:0000256" key="4">
    <source>
        <dbReference type="ARBA" id="ARBA00023136"/>
    </source>
</evidence>
<dbReference type="Pfam" id="PF11846">
    <property type="entry name" value="Wzy_C_2"/>
    <property type="match status" value="1"/>
</dbReference>
<feature type="compositionally biased region" description="Basic residues" evidence="5">
    <location>
        <begin position="183"/>
        <end position="200"/>
    </location>
</feature>
<feature type="transmembrane region" description="Helical" evidence="6">
    <location>
        <begin position="137"/>
        <end position="159"/>
    </location>
</feature>
<keyword evidence="2 6" id="KW-0812">Transmembrane</keyword>